<dbReference type="PANTHER" id="PTHR43798">
    <property type="entry name" value="MONOACYLGLYCEROL LIPASE"/>
    <property type="match status" value="1"/>
</dbReference>
<accession>A0ABV1SUZ4</accession>
<dbReference type="Pfam" id="PF00561">
    <property type="entry name" value="Abhydrolase_1"/>
    <property type="match status" value="1"/>
</dbReference>
<organism evidence="2 3">
    <name type="scientific">Streptomyces violaceorubidus</name>
    <dbReference type="NCBI Taxonomy" id="284042"/>
    <lineage>
        <taxon>Bacteria</taxon>
        <taxon>Bacillati</taxon>
        <taxon>Actinomycetota</taxon>
        <taxon>Actinomycetes</taxon>
        <taxon>Kitasatosporales</taxon>
        <taxon>Streptomycetaceae</taxon>
        <taxon>Streptomyces</taxon>
    </lineage>
</organism>
<feature type="domain" description="AB hydrolase-1" evidence="1">
    <location>
        <begin position="37"/>
        <end position="284"/>
    </location>
</feature>
<name>A0ABV1SUZ4_9ACTN</name>
<dbReference type="PANTHER" id="PTHR43798:SF33">
    <property type="entry name" value="HYDROLASE, PUTATIVE (AFU_ORTHOLOGUE AFUA_2G14860)-RELATED"/>
    <property type="match status" value="1"/>
</dbReference>
<dbReference type="Proteomes" id="UP001496720">
    <property type="component" value="Unassembled WGS sequence"/>
</dbReference>
<reference evidence="2 3" key="1">
    <citation type="submission" date="2024-06" db="EMBL/GenBank/DDBJ databases">
        <title>The Natural Products Discovery Center: Release of the First 8490 Sequenced Strains for Exploring Actinobacteria Biosynthetic Diversity.</title>
        <authorList>
            <person name="Kalkreuter E."/>
            <person name="Kautsar S.A."/>
            <person name="Yang D."/>
            <person name="Bader C.D."/>
            <person name="Teijaro C.N."/>
            <person name="Fluegel L."/>
            <person name="Davis C.M."/>
            <person name="Simpson J.R."/>
            <person name="Lauterbach L."/>
            <person name="Steele A.D."/>
            <person name="Gui C."/>
            <person name="Meng S."/>
            <person name="Li G."/>
            <person name="Viehrig K."/>
            <person name="Ye F."/>
            <person name="Su P."/>
            <person name="Kiefer A.F."/>
            <person name="Nichols A."/>
            <person name="Cepeda A.J."/>
            <person name="Yan W."/>
            <person name="Fan B."/>
            <person name="Jiang Y."/>
            <person name="Adhikari A."/>
            <person name="Zheng C.-J."/>
            <person name="Schuster L."/>
            <person name="Cowan T.M."/>
            <person name="Smanski M.J."/>
            <person name="Chevrette M.G."/>
            <person name="De Carvalho L.P.S."/>
            <person name="Shen B."/>
        </authorList>
    </citation>
    <scope>NUCLEOTIDE SEQUENCE [LARGE SCALE GENOMIC DNA]</scope>
    <source>
        <strain evidence="2 3">NPDC001615</strain>
    </source>
</reference>
<dbReference type="InterPro" id="IPR029058">
    <property type="entry name" value="AB_hydrolase_fold"/>
</dbReference>
<comment type="caution">
    <text evidence="2">The sequence shown here is derived from an EMBL/GenBank/DDBJ whole genome shotgun (WGS) entry which is preliminary data.</text>
</comment>
<dbReference type="InterPro" id="IPR050266">
    <property type="entry name" value="AB_hydrolase_sf"/>
</dbReference>
<keyword evidence="2" id="KW-0378">Hydrolase</keyword>
<dbReference type="RefSeq" id="WP_352147342.1">
    <property type="nucleotide sequence ID" value="NZ_JBEOZY010000010.1"/>
</dbReference>
<dbReference type="InterPro" id="IPR000073">
    <property type="entry name" value="AB_hydrolase_1"/>
</dbReference>
<dbReference type="EMBL" id="JBEOZY010000010">
    <property type="protein sequence ID" value="MER6165556.1"/>
    <property type="molecule type" value="Genomic_DNA"/>
</dbReference>
<dbReference type="SUPFAM" id="SSF53474">
    <property type="entry name" value="alpha/beta-Hydrolases"/>
    <property type="match status" value="1"/>
</dbReference>
<protein>
    <submittedName>
        <fullName evidence="2">Alpha/beta hydrolase</fullName>
    </submittedName>
</protein>
<evidence type="ECO:0000313" key="2">
    <source>
        <dbReference type="EMBL" id="MER6165556.1"/>
    </source>
</evidence>
<dbReference type="Gene3D" id="3.40.50.1820">
    <property type="entry name" value="alpha/beta hydrolase"/>
    <property type="match status" value="1"/>
</dbReference>
<evidence type="ECO:0000259" key="1">
    <source>
        <dbReference type="Pfam" id="PF00561"/>
    </source>
</evidence>
<evidence type="ECO:0000313" key="3">
    <source>
        <dbReference type="Proteomes" id="UP001496720"/>
    </source>
</evidence>
<dbReference type="GO" id="GO:0016787">
    <property type="term" value="F:hydrolase activity"/>
    <property type="evidence" value="ECO:0007669"/>
    <property type="project" value="UniProtKB-KW"/>
</dbReference>
<sequence length="305" mass="33030">MNTRITDTDPLSPGTHSYRLAGLVQRYHVHGTGPVCVVHSGGPGIVWEYLRIPALEEHLTMVYVEPVGTAPDSRLPSHPHGYTRERYSGFLEILIERLRVPKVHLLGHSHGAFVAAYHALHRSGRLAGVVLYEGAPVTGSEHGAEAGRMVQAFAAKHAGHPGLPGVLAAFDAMSAMSNDEQTEAVAKGVLPSYFADFWGNEERLAPVRDAVRAVYISGLDEDGTPDMIDDRAALKELTVPALVVVGRHDVICGPRWGLELHDLIPDARLLILENSGHMGHLEEPQLFADGVRRFVLDTAPADSPA</sequence>
<gene>
    <name evidence="2" type="ORF">ABT188_13435</name>
</gene>
<keyword evidence="3" id="KW-1185">Reference proteome</keyword>
<proteinExistence type="predicted"/>